<accession>A0A0C3PTK6</accession>
<evidence type="ECO:0000313" key="2">
    <source>
        <dbReference type="EMBL" id="KIO18115.1"/>
    </source>
</evidence>
<dbReference type="AlphaFoldDB" id="A0A0C3PTK6"/>
<proteinExistence type="predicted"/>
<sequence length="109" mass="12353">MPLFICTPDHHQLEGQMPRFSLYASSTMERDAPSSADNEQNTRTTRTGLAVERYRNKAKAVRGRAIMLLYHYPIRTYNFLATAVRDSLARQRQVHDGRSSATKANSPLA</sequence>
<feature type="region of interest" description="Disordered" evidence="1">
    <location>
        <begin position="25"/>
        <end position="47"/>
    </location>
</feature>
<reference evidence="3" key="2">
    <citation type="submission" date="2015-01" db="EMBL/GenBank/DDBJ databases">
        <title>Evolutionary Origins and Diversification of the Mycorrhizal Mutualists.</title>
        <authorList>
            <consortium name="DOE Joint Genome Institute"/>
            <consortium name="Mycorrhizal Genomics Consortium"/>
            <person name="Kohler A."/>
            <person name="Kuo A."/>
            <person name="Nagy L.G."/>
            <person name="Floudas D."/>
            <person name="Copeland A."/>
            <person name="Barry K.W."/>
            <person name="Cichocki N."/>
            <person name="Veneault-Fourrey C."/>
            <person name="LaButti K."/>
            <person name="Lindquist E.A."/>
            <person name="Lipzen A."/>
            <person name="Lundell T."/>
            <person name="Morin E."/>
            <person name="Murat C."/>
            <person name="Riley R."/>
            <person name="Ohm R."/>
            <person name="Sun H."/>
            <person name="Tunlid A."/>
            <person name="Henrissat B."/>
            <person name="Grigoriev I.V."/>
            <person name="Hibbett D.S."/>
            <person name="Martin F."/>
        </authorList>
    </citation>
    <scope>NUCLEOTIDE SEQUENCE [LARGE SCALE GENOMIC DNA]</scope>
    <source>
        <strain evidence="3">MUT 4182</strain>
    </source>
</reference>
<feature type="region of interest" description="Disordered" evidence="1">
    <location>
        <begin position="90"/>
        <end position="109"/>
    </location>
</feature>
<evidence type="ECO:0000256" key="1">
    <source>
        <dbReference type="SAM" id="MobiDB-lite"/>
    </source>
</evidence>
<dbReference type="Proteomes" id="UP000054248">
    <property type="component" value="Unassembled WGS sequence"/>
</dbReference>
<reference evidence="2 3" key="1">
    <citation type="submission" date="2014-04" db="EMBL/GenBank/DDBJ databases">
        <authorList>
            <consortium name="DOE Joint Genome Institute"/>
            <person name="Kuo A."/>
            <person name="Girlanda M."/>
            <person name="Perotto S."/>
            <person name="Kohler A."/>
            <person name="Nagy L.G."/>
            <person name="Floudas D."/>
            <person name="Copeland A."/>
            <person name="Barry K.W."/>
            <person name="Cichocki N."/>
            <person name="Veneault-Fourrey C."/>
            <person name="LaButti K."/>
            <person name="Lindquist E.A."/>
            <person name="Lipzen A."/>
            <person name="Lundell T."/>
            <person name="Morin E."/>
            <person name="Murat C."/>
            <person name="Sun H."/>
            <person name="Tunlid A."/>
            <person name="Henrissat B."/>
            <person name="Grigoriev I.V."/>
            <person name="Hibbett D.S."/>
            <person name="Martin F."/>
            <person name="Nordberg H.P."/>
            <person name="Cantor M.N."/>
            <person name="Hua S.X."/>
        </authorList>
    </citation>
    <scope>NUCLEOTIDE SEQUENCE [LARGE SCALE GENOMIC DNA]</scope>
    <source>
        <strain evidence="2 3">MUT 4182</strain>
    </source>
</reference>
<keyword evidence="3" id="KW-1185">Reference proteome</keyword>
<feature type="compositionally biased region" description="Polar residues" evidence="1">
    <location>
        <begin position="99"/>
        <end position="109"/>
    </location>
</feature>
<dbReference type="HOGENOM" id="CLU_2185894_0_0_1"/>
<gene>
    <name evidence="2" type="ORF">M407DRAFT_12026</name>
</gene>
<feature type="compositionally biased region" description="Polar residues" evidence="1">
    <location>
        <begin position="35"/>
        <end position="47"/>
    </location>
</feature>
<protein>
    <submittedName>
        <fullName evidence="2">Uncharacterized protein</fullName>
    </submittedName>
</protein>
<name>A0A0C3PTK6_9AGAM</name>
<organism evidence="2 3">
    <name type="scientific">Tulasnella calospora MUT 4182</name>
    <dbReference type="NCBI Taxonomy" id="1051891"/>
    <lineage>
        <taxon>Eukaryota</taxon>
        <taxon>Fungi</taxon>
        <taxon>Dikarya</taxon>
        <taxon>Basidiomycota</taxon>
        <taxon>Agaricomycotina</taxon>
        <taxon>Agaricomycetes</taxon>
        <taxon>Cantharellales</taxon>
        <taxon>Tulasnellaceae</taxon>
        <taxon>Tulasnella</taxon>
    </lineage>
</organism>
<dbReference type="EMBL" id="KN823311">
    <property type="protein sequence ID" value="KIO18115.1"/>
    <property type="molecule type" value="Genomic_DNA"/>
</dbReference>
<evidence type="ECO:0000313" key="3">
    <source>
        <dbReference type="Proteomes" id="UP000054248"/>
    </source>
</evidence>